<organism evidence="1 2">
    <name type="scientific">Acorus gramineus</name>
    <name type="common">Dwarf sweet flag</name>
    <dbReference type="NCBI Taxonomy" id="55184"/>
    <lineage>
        <taxon>Eukaryota</taxon>
        <taxon>Viridiplantae</taxon>
        <taxon>Streptophyta</taxon>
        <taxon>Embryophyta</taxon>
        <taxon>Tracheophyta</taxon>
        <taxon>Spermatophyta</taxon>
        <taxon>Magnoliopsida</taxon>
        <taxon>Liliopsida</taxon>
        <taxon>Acoraceae</taxon>
        <taxon>Acorus</taxon>
    </lineage>
</organism>
<keyword evidence="2" id="KW-1185">Reference proteome</keyword>
<proteinExistence type="predicted"/>
<comment type="caution">
    <text evidence="1">The sequence shown here is derived from an EMBL/GenBank/DDBJ whole genome shotgun (WGS) entry which is preliminary data.</text>
</comment>
<reference evidence="1" key="1">
    <citation type="journal article" date="2023" name="Nat. Commun.">
        <title>Diploid and tetraploid genomes of Acorus and the evolution of monocots.</title>
        <authorList>
            <person name="Ma L."/>
            <person name="Liu K.W."/>
            <person name="Li Z."/>
            <person name="Hsiao Y.Y."/>
            <person name="Qi Y."/>
            <person name="Fu T."/>
            <person name="Tang G.D."/>
            <person name="Zhang D."/>
            <person name="Sun W.H."/>
            <person name="Liu D.K."/>
            <person name="Li Y."/>
            <person name="Chen G.Z."/>
            <person name="Liu X.D."/>
            <person name="Liao X.Y."/>
            <person name="Jiang Y.T."/>
            <person name="Yu X."/>
            <person name="Hao Y."/>
            <person name="Huang J."/>
            <person name="Zhao X.W."/>
            <person name="Ke S."/>
            <person name="Chen Y.Y."/>
            <person name="Wu W.L."/>
            <person name="Hsu J.L."/>
            <person name="Lin Y.F."/>
            <person name="Huang M.D."/>
            <person name="Li C.Y."/>
            <person name="Huang L."/>
            <person name="Wang Z.W."/>
            <person name="Zhao X."/>
            <person name="Zhong W.Y."/>
            <person name="Peng D.H."/>
            <person name="Ahmad S."/>
            <person name="Lan S."/>
            <person name="Zhang J.S."/>
            <person name="Tsai W.C."/>
            <person name="Van de Peer Y."/>
            <person name="Liu Z.J."/>
        </authorList>
    </citation>
    <scope>NUCLEOTIDE SEQUENCE</scope>
    <source>
        <strain evidence="1">SCP</strain>
    </source>
</reference>
<protein>
    <submittedName>
        <fullName evidence="1">Uncharacterized protein</fullName>
    </submittedName>
</protein>
<reference evidence="1" key="2">
    <citation type="submission" date="2023-06" db="EMBL/GenBank/DDBJ databases">
        <authorList>
            <person name="Ma L."/>
            <person name="Liu K.-W."/>
            <person name="Li Z."/>
            <person name="Hsiao Y.-Y."/>
            <person name="Qi Y."/>
            <person name="Fu T."/>
            <person name="Tang G."/>
            <person name="Zhang D."/>
            <person name="Sun W.-H."/>
            <person name="Liu D.-K."/>
            <person name="Li Y."/>
            <person name="Chen G.-Z."/>
            <person name="Liu X.-D."/>
            <person name="Liao X.-Y."/>
            <person name="Jiang Y.-T."/>
            <person name="Yu X."/>
            <person name="Hao Y."/>
            <person name="Huang J."/>
            <person name="Zhao X.-W."/>
            <person name="Ke S."/>
            <person name="Chen Y.-Y."/>
            <person name="Wu W.-L."/>
            <person name="Hsu J.-L."/>
            <person name="Lin Y.-F."/>
            <person name="Huang M.-D."/>
            <person name="Li C.-Y."/>
            <person name="Huang L."/>
            <person name="Wang Z.-W."/>
            <person name="Zhao X."/>
            <person name="Zhong W.-Y."/>
            <person name="Peng D.-H."/>
            <person name="Ahmad S."/>
            <person name="Lan S."/>
            <person name="Zhang J.-S."/>
            <person name="Tsai W.-C."/>
            <person name="Van De Peer Y."/>
            <person name="Liu Z.-J."/>
        </authorList>
    </citation>
    <scope>NUCLEOTIDE SEQUENCE</scope>
    <source>
        <strain evidence="1">SCP</strain>
        <tissue evidence="1">Leaves</tissue>
    </source>
</reference>
<sequence length="50" mass="5635">MVPFKKLPIQVSQTWIAFLAAIEDLIIEGKGMEYVVKNSVNSDCDLNCFD</sequence>
<name>A0AAV9B4B3_ACOGR</name>
<accession>A0AAV9B4B3</accession>
<evidence type="ECO:0000313" key="1">
    <source>
        <dbReference type="EMBL" id="KAK1271455.1"/>
    </source>
</evidence>
<gene>
    <name evidence="1" type="ORF">QJS04_geneDACA014078</name>
</gene>
<evidence type="ECO:0000313" key="2">
    <source>
        <dbReference type="Proteomes" id="UP001179952"/>
    </source>
</evidence>
<dbReference type="AlphaFoldDB" id="A0AAV9B4B3"/>
<dbReference type="Proteomes" id="UP001179952">
    <property type="component" value="Unassembled WGS sequence"/>
</dbReference>
<dbReference type="EMBL" id="JAUJYN010000005">
    <property type="protein sequence ID" value="KAK1271455.1"/>
    <property type="molecule type" value="Genomic_DNA"/>
</dbReference>